<reference evidence="1" key="1">
    <citation type="submission" date="2018-02" db="EMBL/GenBank/DDBJ databases">
        <title>The genomes of Aspergillus section Nigri reveals drivers in fungal speciation.</title>
        <authorList>
            <consortium name="DOE Joint Genome Institute"/>
            <person name="Vesth T.C."/>
            <person name="Nybo J."/>
            <person name="Theobald S."/>
            <person name="Brandl J."/>
            <person name="Frisvad J.C."/>
            <person name="Nielsen K.F."/>
            <person name="Lyhne E.K."/>
            <person name="Kogle M.E."/>
            <person name="Kuo A."/>
            <person name="Riley R."/>
            <person name="Clum A."/>
            <person name="Nolan M."/>
            <person name="Lipzen A."/>
            <person name="Salamov A."/>
            <person name="Henrissat B."/>
            <person name="Wiebenga A."/>
            <person name="De vries R.P."/>
            <person name="Grigoriev I.V."/>
            <person name="Mortensen U.H."/>
            <person name="Andersen M.R."/>
            <person name="Baker S.E."/>
        </authorList>
    </citation>
    <scope>NUCLEOTIDE SEQUENCE</scope>
    <source>
        <strain evidence="1">CBS 115574</strain>
    </source>
</reference>
<proteinExistence type="predicted"/>
<gene>
    <name evidence="1" type="ORF">BO79DRAFT_253710</name>
</gene>
<keyword evidence="2" id="KW-1185">Reference proteome</keyword>
<sequence length="105" mass="11794">MSTSFISFPPIQLSIQDSQKPTRTKDSTIDLLAELEILAVTINNEDNDIILETASTNQYYKHTTHPLTILHPRDKNSTFLVKLEGLLSTPSQVLRAIQVSHNPHT</sequence>
<evidence type="ECO:0000313" key="2">
    <source>
        <dbReference type="Proteomes" id="UP000249748"/>
    </source>
</evidence>
<dbReference type="EMBL" id="KZ824545">
    <property type="protein sequence ID" value="RAK90293.1"/>
    <property type="molecule type" value="Genomic_DNA"/>
</dbReference>
<accession>A0ACD1IKL5</accession>
<dbReference type="Proteomes" id="UP000249748">
    <property type="component" value="Unassembled WGS sequence"/>
</dbReference>
<protein>
    <submittedName>
        <fullName evidence="1">Uncharacterized protein</fullName>
    </submittedName>
</protein>
<organism evidence="1 2">
    <name type="scientific">Aspergillus costaricaensis CBS 115574</name>
    <dbReference type="NCBI Taxonomy" id="1448317"/>
    <lineage>
        <taxon>Eukaryota</taxon>
        <taxon>Fungi</taxon>
        <taxon>Dikarya</taxon>
        <taxon>Ascomycota</taxon>
        <taxon>Pezizomycotina</taxon>
        <taxon>Eurotiomycetes</taxon>
        <taxon>Eurotiomycetidae</taxon>
        <taxon>Eurotiales</taxon>
        <taxon>Aspergillaceae</taxon>
        <taxon>Aspergillus</taxon>
        <taxon>Aspergillus subgen. Circumdati</taxon>
    </lineage>
</organism>
<name>A0ACD1IKL5_9EURO</name>
<evidence type="ECO:0000313" key="1">
    <source>
        <dbReference type="EMBL" id="RAK90293.1"/>
    </source>
</evidence>